<evidence type="ECO:0000313" key="8">
    <source>
        <dbReference type="EMBL" id="POR54834.1"/>
    </source>
</evidence>
<comment type="similarity">
    <text evidence="1">Belongs to the NADH dehydrogenase family.</text>
</comment>
<evidence type="ECO:0000256" key="1">
    <source>
        <dbReference type="ARBA" id="ARBA00005272"/>
    </source>
</evidence>
<dbReference type="PRINTS" id="PR00368">
    <property type="entry name" value="FADPNR"/>
</dbReference>
<dbReference type="Proteomes" id="UP000237381">
    <property type="component" value="Unassembled WGS sequence"/>
</dbReference>
<dbReference type="RefSeq" id="WP_103703366.1">
    <property type="nucleotide sequence ID" value="NZ_PQGA01000002.1"/>
</dbReference>
<keyword evidence="4" id="KW-0560">Oxidoreductase</keyword>
<dbReference type="PRINTS" id="PR00469">
    <property type="entry name" value="PNDRDTASEII"/>
</dbReference>
<dbReference type="Pfam" id="PF07992">
    <property type="entry name" value="Pyr_redox_2"/>
    <property type="match status" value="1"/>
</dbReference>
<dbReference type="OrthoDB" id="9781621at2"/>
<accession>A0A2S4MJ84</accession>
<keyword evidence="5" id="KW-0520">NAD</keyword>
<keyword evidence="9" id="KW-1185">Reference proteome</keyword>
<dbReference type="InterPro" id="IPR036188">
    <property type="entry name" value="FAD/NAD-bd_sf"/>
</dbReference>
<protein>
    <submittedName>
        <fullName evidence="8">NADH dehydrogenase</fullName>
    </submittedName>
</protein>
<keyword evidence="6" id="KW-0732">Signal</keyword>
<evidence type="ECO:0000256" key="5">
    <source>
        <dbReference type="ARBA" id="ARBA00023027"/>
    </source>
</evidence>
<evidence type="ECO:0000256" key="3">
    <source>
        <dbReference type="ARBA" id="ARBA00022827"/>
    </source>
</evidence>
<proteinExistence type="inferred from homology"/>
<dbReference type="PANTHER" id="PTHR43706:SF45">
    <property type="entry name" value="NADH DEHYDROGENASE-LIKE PROTEIN RV1812C"/>
    <property type="match status" value="1"/>
</dbReference>
<evidence type="ECO:0000256" key="2">
    <source>
        <dbReference type="ARBA" id="ARBA00022630"/>
    </source>
</evidence>
<sequence length="401" mass="42890">MSKRILIVGAGFAGMWSALSAARLIDEAGRADVEVTLIAPDPHLHVRPRLYEEGPENMKAPLTEIFDTVGVKFVQGTVGQIHTDRREVTGRDAQGRAFTMAYDRLVLATGSKLFRPEIAGLAEHAFSVDQIDEAAALETHIRSLAQQPDTPARNTVVVAGGGFTGIETAAEMPARLRAALGEDTQVRVVVVERNEAIGPDLGPGPRPVIETALRDLGVTWLLGQGVTAVDANGVTTADGTRIESKTVIWTAGVRASALTAQIPAQRDAVGRLYVDSNLAVEAVPGVYATGDVASAATDDEGNRTLMSCQHAMNLGRSAGHNAAADLLGLETIAYSQPKYVTCLDLGPWGAVYTEGWEREVKMSGQEAKQLKQRINTEWIYPPRADRDEVLAAADPRRIVVA</sequence>
<reference evidence="8 9" key="1">
    <citation type="submission" date="2018-01" db="EMBL/GenBank/DDBJ databases">
        <title>Genomic Encyclopedia of Type Strains, Phase III (KMG-III): the genomes of soil and plant-associated and newly described type strains.</title>
        <authorList>
            <person name="Whitman W."/>
        </authorList>
    </citation>
    <scope>NUCLEOTIDE SEQUENCE [LARGE SCALE GENOMIC DNA]</scope>
    <source>
        <strain evidence="8 9">JCM 18070</strain>
    </source>
</reference>
<feature type="signal peptide" evidence="6">
    <location>
        <begin position="1"/>
        <end position="21"/>
    </location>
</feature>
<dbReference type="InterPro" id="IPR023753">
    <property type="entry name" value="FAD/NAD-binding_dom"/>
</dbReference>
<keyword evidence="2" id="KW-0285">Flavoprotein</keyword>
<dbReference type="InterPro" id="IPR045024">
    <property type="entry name" value="NDH-2"/>
</dbReference>
<feature type="chain" id="PRO_5015609058" evidence="6">
    <location>
        <begin position="22"/>
        <end position="401"/>
    </location>
</feature>
<dbReference type="SUPFAM" id="SSF51905">
    <property type="entry name" value="FAD/NAD(P)-binding domain"/>
    <property type="match status" value="1"/>
</dbReference>
<dbReference type="EMBL" id="PQGA01000002">
    <property type="protein sequence ID" value="POR54834.1"/>
    <property type="molecule type" value="Genomic_DNA"/>
</dbReference>
<organism evidence="8 9">
    <name type="scientific">Paraburkholderia eburnea</name>
    <dbReference type="NCBI Taxonomy" id="1189126"/>
    <lineage>
        <taxon>Bacteria</taxon>
        <taxon>Pseudomonadati</taxon>
        <taxon>Pseudomonadota</taxon>
        <taxon>Betaproteobacteria</taxon>
        <taxon>Burkholderiales</taxon>
        <taxon>Burkholderiaceae</taxon>
        <taxon>Paraburkholderia</taxon>
    </lineage>
</organism>
<dbReference type="GO" id="GO:0003954">
    <property type="term" value="F:NADH dehydrogenase activity"/>
    <property type="evidence" value="ECO:0007669"/>
    <property type="project" value="InterPro"/>
</dbReference>
<dbReference type="AlphaFoldDB" id="A0A2S4MJ84"/>
<evidence type="ECO:0000313" key="9">
    <source>
        <dbReference type="Proteomes" id="UP000237381"/>
    </source>
</evidence>
<gene>
    <name evidence="8" type="ORF">B0G62_102444</name>
</gene>
<feature type="domain" description="FAD/NAD(P)-binding" evidence="7">
    <location>
        <begin position="4"/>
        <end position="313"/>
    </location>
</feature>
<comment type="caution">
    <text evidence="8">The sequence shown here is derived from an EMBL/GenBank/DDBJ whole genome shotgun (WGS) entry which is preliminary data.</text>
</comment>
<evidence type="ECO:0000256" key="4">
    <source>
        <dbReference type="ARBA" id="ARBA00023002"/>
    </source>
</evidence>
<keyword evidence="3" id="KW-0274">FAD</keyword>
<dbReference type="Gene3D" id="3.50.50.100">
    <property type="match status" value="1"/>
</dbReference>
<evidence type="ECO:0000259" key="7">
    <source>
        <dbReference type="Pfam" id="PF07992"/>
    </source>
</evidence>
<dbReference type="PANTHER" id="PTHR43706">
    <property type="entry name" value="NADH DEHYDROGENASE"/>
    <property type="match status" value="1"/>
</dbReference>
<evidence type="ECO:0000256" key="6">
    <source>
        <dbReference type="SAM" id="SignalP"/>
    </source>
</evidence>
<name>A0A2S4MJ84_9BURK</name>